<evidence type="ECO:0000256" key="1">
    <source>
        <dbReference type="ARBA" id="ARBA00007074"/>
    </source>
</evidence>
<reference evidence="6 7" key="1">
    <citation type="submission" date="2019-06" db="EMBL/GenBank/DDBJ databases">
        <title>Flavibacter putida gen. nov., sp. nov., a novel marine bacterium of the family Flavobacteriaceae isolated from coastal seawater.</title>
        <authorList>
            <person name="Feng X."/>
        </authorList>
    </citation>
    <scope>NUCLEOTIDE SEQUENCE [LARGE SCALE GENOMIC DNA]</scope>
    <source>
        <strain evidence="6 7">PLHSN227</strain>
    </source>
</reference>
<dbReference type="Gene3D" id="3.90.1720.10">
    <property type="entry name" value="endopeptidase domain like (from Nostoc punctiforme)"/>
    <property type="match status" value="1"/>
</dbReference>
<evidence type="ECO:0000313" key="6">
    <source>
        <dbReference type="EMBL" id="TQD38540.1"/>
    </source>
</evidence>
<dbReference type="InterPro" id="IPR051202">
    <property type="entry name" value="Peptidase_C40"/>
</dbReference>
<protein>
    <submittedName>
        <fullName evidence="6">NlpC/P60 family protein</fullName>
    </submittedName>
</protein>
<dbReference type="InterPro" id="IPR000064">
    <property type="entry name" value="NLP_P60_dom"/>
</dbReference>
<keyword evidence="4" id="KW-0788">Thiol protease</keyword>
<accession>A0A507ZM24</accession>
<dbReference type="EMBL" id="VIAR01000008">
    <property type="protein sequence ID" value="TQD38540.1"/>
    <property type="molecule type" value="Genomic_DNA"/>
</dbReference>
<dbReference type="InterPro" id="IPR038765">
    <property type="entry name" value="Papain-like_cys_pep_sf"/>
</dbReference>
<proteinExistence type="inferred from homology"/>
<keyword evidence="2" id="KW-0645">Protease</keyword>
<name>A0A507ZM24_9FLAO</name>
<dbReference type="Pfam" id="PF00877">
    <property type="entry name" value="NLPC_P60"/>
    <property type="match status" value="1"/>
</dbReference>
<evidence type="ECO:0000259" key="5">
    <source>
        <dbReference type="PROSITE" id="PS51935"/>
    </source>
</evidence>
<dbReference type="GO" id="GO:0008234">
    <property type="term" value="F:cysteine-type peptidase activity"/>
    <property type="evidence" value="ECO:0007669"/>
    <property type="project" value="UniProtKB-KW"/>
</dbReference>
<dbReference type="Proteomes" id="UP000317169">
    <property type="component" value="Unassembled WGS sequence"/>
</dbReference>
<dbReference type="RefSeq" id="WP_141421967.1">
    <property type="nucleotide sequence ID" value="NZ_VIAR01000008.1"/>
</dbReference>
<comment type="caution">
    <text evidence="6">The sequence shown here is derived from an EMBL/GenBank/DDBJ whole genome shotgun (WGS) entry which is preliminary data.</text>
</comment>
<dbReference type="OrthoDB" id="9807055at2"/>
<organism evidence="6 7">
    <name type="scientific">Haloflavibacter putidus</name>
    <dbReference type="NCBI Taxonomy" id="2576776"/>
    <lineage>
        <taxon>Bacteria</taxon>
        <taxon>Pseudomonadati</taxon>
        <taxon>Bacteroidota</taxon>
        <taxon>Flavobacteriia</taxon>
        <taxon>Flavobacteriales</taxon>
        <taxon>Flavobacteriaceae</taxon>
        <taxon>Haloflavibacter</taxon>
    </lineage>
</organism>
<gene>
    <name evidence="6" type="ORF">FKR84_08965</name>
</gene>
<dbReference type="PANTHER" id="PTHR47053">
    <property type="entry name" value="MUREIN DD-ENDOPEPTIDASE MEPH-RELATED"/>
    <property type="match status" value="1"/>
</dbReference>
<dbReference type="GO" id="GO:0006508">
    <property type="term" value="P:proteolysis"/>
    <property type="evidence" value="ECO:0007669"/>
    <property type="project" value="UniProtKB-KW"/>
</dbReference>
<keyword evidence="7" id="KW-1185">Reference proteome</keyword>
<keyword evidence="3" id="KW-0378">Hydrolase</keyword>
<dbReference type="PROSITE" id="PS51935">
    <property type="entry name" value="NLPC_P60"/>
    <property type="match status" value="1"/>
</dbReference>
<dbReference type="PANTHER" id="PTHR47053:SF1">
    <property type="entry name" value="MUREIN DD-ENDOPEPTIDASE MEPH-RELATED"/>
    <property type="match status" value="1"/>
</dbReference>
<evidence type="ECO:0000313" key="7">
    <source>
        <dbReference type="Proteomes" id="UP000317169"/>
    </source>
</evidence>
<dbReference type="SUPFAM" id="SSF54001">
    <property type="entry name" value="Cysteine proteinases"/>
    <property type="match status" value="1"/>
</dbReference>
<sequence length="166" mass="18439">MKNILPILALVFVLASCGSSKNIGNAPIKESSSYRQEPPEIAKRVANNALHYHGTRYKYGGMSKRGLDCSGLVYLAFEKEGIALPRISRDIAKRGNRIHLSKANVGDLVFFKTGKSGRRINHVGLIVQIIPGEVNFIHSSTSRGVIISSLNEKYWNRSFVMARRIL</sequence>
<feature type="domain" description="NlpC/P60" evidence="5">
    <location>
        <begin position="39"/>
        <end position="166"/>
    </location>
</feature>
<comment type="similarity">
    <text evidence="1">Belongs to the peptidase C40 family.</text>
</comment>
<dbReference type="PROSITE" id="PS51257">
    <property type="entry name" value="PROKAR_LIPOPROTEIN"/>
    <property type="match status" value="1"/>
</dbReference>
<evidence type="ECO:0000256" key="4">
    <source>
        <dbReference type="ARBA" id="ARBA00022807"/>
    </source>
</evidence>
<evidence type="ECO:0000256" key="3">
    <source>
        <dbReference type="ARBA" id="ARBA00022801"/>
    </source>
</evidence>
<evidence type="ECO:0000256" key="2">
    <source>
        <dbReference type="ARBA" id="ARBA00022670"/>
    </source>
</evidence>
<dbReference type="AlphaFoldDB" id="A0A507ZM24"/>